<protein>
    <recommendedName>
        <fullName evidence="1">VWFD domain-containing protein</fullName>
    </recommendedName>
</protein>
<dbReference type="PANTHER" id="PTHR37860:SF1">
    <property type="match status" value="1"/>
</dbReference>
<dbReference type="EMBL" id="CAKOFQ010006760">
    <property type="protein sequence ID" value="CAH1969150.1"/>
    <property type="molecule type" value="Genomic_DNA"/>
</dbReference>
<dbReference type="AlphaFoldDB" id="A0A9P0K7B3"/>
<comment type="caution">
    <text evidence="2">The sequence shown here is derived from an EMBL/GenBank/DDBJ whole genome shotgun (WGS) entry which is preliminary data.</text>
</comment>
<accession>A0A9P0K7B3</accession>
<feature type="domain" description="VWFD" evidence="1">
    <location>
        <begin position="257"/>
        <end position="461"/>
    </location>
</feature>
<dbReference type="InterPro" id="IPR001846">
    <property type="entry name" value="VWF_type-D"/>
</dbReference>
<reference evidence="2" key="1">
    <citation type="submission" date="2022-03" db="EMBL/GenBank/DDBJ databases">
        <authorList>
            <person name="Sayadi A."/>
        </authorList>
    </citation>
    <scope>NUCLEOTIDE SEQUENCE</scope>
</reference>
<gene>
    <name evidence="2" type="ORF">ACAOBT_LOCUS8259</name>
</gene>
<proteinExistence type="predicted"/>
<evidence type="ECO:0000259" key="1">
    <source>
        <dbReference type="PROSITE" id="PS51233"/>
    </source>
</evidence>
<dbReference type="PANTHER" id="PTHR37860">
    <property type="entry name" value="AGAP008810-PA"/>
    <property type="match status" value="1"/>
</dbReference>
<evidence type="ECO:0000313" key="3">
    <source>
        <dbReference type="Proteomes" id="UP001152888"/>
    </source>
</evidence>
<evidence type="ECO:0000313" key="2">
    <source>
        <dbReference type="EMBL" id="CAH1969150.1"/>
    </source>
</evidence>
<dbReference type="OrthoDB" id="6484170at2759"/>
<keyword evidence="3" id="KW-1185">Reference proteome</keyword>
<dbReference type="PROSITE" id="PS51233">
    <property type="entry name" value="VWFD"/>
    <property type="match status" value="1"/>
</dbReference>
<dbReference type="Pfam" id="PF00094">
    <property type="entry name" value="VWD"/>
    <property type="match status" value="1"/>
</dbReference>
<dbReference type="Proteomes" id="UP001152888">
    <property type="component" value="Unassembled WGS sequence"/>
</dbReference>
<name>A0A9P0K7B3_ACAOB</name>
<organism evidence="2 3">
    <name type="scientific">Acanthoscelides obtectus</name>
    <name type="common">Bean weevil</name>
    <name type="synonym">Bruchus obtectus</name>
    <dbReference type="NCBI Taxonomy" id="200917"/>
    <lineage>
        <taxon>Eukaryota</taxon>
        <taxon>Metazoa</taxon>
        <taxon>Ecdysozoa</taxon>
        <taxon>Arthropoda</taxon>
        <taxon>Hexapoda</taxon>
        <taxon>Insecta</taxon>
        <taxon>Pterygota</taxon>
        <taxon>Neoptera</taxon>
        <taxon>Endopterygota</taxon>
        <taxon>Coleoptera</taxon>
        <taxon>Polyphaga</taxon>
        <taxon>Cucujiformia</taxon>
        <taxon>Chrysomeloidea</taxon>
        <taxon>Chrysomelidae</taxon>
        <taxon>Bruchinae</taxon>
        <taxon>Bruchini</taxon>
        <taxon>Acanthoscelides</taxon>
    </lineage>
</organism>
<sequence>MLEFYLETLETINNTKQYMRAEALDAVNGIWMDAKPNVEQFLADLRNLTLIEDDFEEFKIFLNESYYANEFYIRTITNIVVTMFDELALKSHFQSLPKIVQEIWSVMGDSGQKIKKSILWVVEKIKIYYKNTTQFIHELINGDPIEHITKVLKKVVERYDEFIKNVHVTALQYVESLWTQTYDMVIEHWHKTLAALEPAFLRFVHYVESMLWHTGKELLDFLYQRKNEIIESPYFVQFTKLSHDVDKFYKDMTGNNTIANLYKYAQVAWSFLKEKYLSSVPFGREIIDIINEIVTELKKLTDIPSINFLVMKWNEASDQLKYYYDYFDMENRIQRMIKLMYLKLSDMTVTALEDENRSCHGIQIGDSDVEFLPAQIGEAYLYRDGGVFYVTSENGFSLECNMKFKICTFQMSGWYSGKTAGLWGTYNNEPSDDFLMTNKSKAHRSKVDTFGDSWSLQKDCKAGPQSPPKSSSSVPEAVREACEEFFTSKVSQLSACFSRIPKESFLSMCLSSTTLDEACTSAVSYIELCALQNTPLRIPDTCVR</sequence>